<reference evidence="1 2" key="1">
    <citation type="submission" date="2022-01" db="EMBL/GenBank/DDBJ databases">
        <title>Collection of gut derived symbiotic bacterial strains cultured from healthy donors.</title>
        <authorList>
            <person name="Lin H."/>
            <person name="Kohout C."/>
            <person name="Waligurski E."/>
            <person name="Pamer E.G."/>
        </authorList>
    </citation>
    <scope>NUCLEOTIDE SEQUENCE [LARGE SCALE GENOMIC DNA]</scope>
    <source>
        <strain evidence="1 2">DFI.3.7</strain>
    </source>
</reference>
<proteinExistence type="predicted"/>
<dbReference type="EMBL" id="JAKNJB010000006">
    <property type="protein sequence ID" value="MCG4526383.1"/>
    <property type="molecule type" value="Genomic_DNA"/>
</dbReference>
<dbReference type="RefSeq" id="WP_238073403.1">
    <property type="nucleotide sequence ID" value="NZ_JAKNJB010000006.1"/>
</dbReference>
<evidence type="ECO:0000313" key="2">
    <source>
        <dbReference type="Proteomes" id="UP001200313"/>
    </source>
</evidence>
<organism evidence="1 2">
    <name type="scientific">Intestinimonas massiliensis</name>
    <name type="common">ex Afouda et al. 2020</name>
    <dbReference type="NCBI Taxonomy" id="1673721"/>
    <lineage>
        <taxon>Bacteria</taxon>
        <taxon>Bacillati</taxon>
        <taxon>Bacillota</taxon>
        <taxon>Clostridia</taxon>
        <taxon>Eubacteriales</taxon>
        <taxon>Intestinimonas</taxon>
    </lineage>
</organism>
<sequence>MEFQVEIKRTQIAKLTFSVPDGDTEAAEEQAASLVQHAKLHPEVFDGCEADYDYALASTDPAGPVIFEFDD</sequence>
<accession>A0ABS9M6G7</accession>
<protein>
    <submittedName>
        <fullName evidence="1">Uncharacterized protein</fullName>
    </submittedName>
</protein>
<keyword evidence="2" id="KW-1185">Reference proteome</keyword>
<comment type="caution">
    <text evidence="1">The sequence shown here is derived from an EMBL/GenBank/DDBJ whole genome shotgun (WGS) entry which is preliminary data.</text>
</comment>
<evidence type="ECO:0000313" key="1">
    <source>
        <dbReference type="EMBL" id="MCG4526383.1"/>
    </source>
</evidence>
<gene>
    <name evidence="1" type="ORF">L0P79_04745</name>
</gene>
<dbReference type="Proteomes" id="UP001200313">
    <property type="component" value="Unassembled WGS sequence"/>
</dbReference>
<name>A0ABS9M6G7_9FIRM</name>